<feature type="region of interest" description="Disordered" evidence="10">
    <location>
        <begin position="316"/>
        <end position="337"/>
    </location>
</feature>
<protein>
    <submittedName>
        <fullName evidence="13">Stearoyl-CoA desaturase (Delta-9 desaturase)</fullName>
        <ecNumber evidence="13">1.14.19.1</ecNumber>
    </submittedName>
</protein>
<evidence type="ECO:0000256" key="2">
    <source>
        <dbReference type="ARBA" id="ARBA00008749"/>
    </source>
</evidence>
<evidence type="ECO:0000256" key="4">
    <source>
        <dbReference type="ARBA" id="ARBA00022832"/>
    </source>
</evidence>
<sequence>MSTSSDVIDDAPKANNDTPLPPATLGGEKKGSVEQIALLLFIVVPFLALVASVPLAWSWGGVSWLDLGLLVFFYFLGCHGVTIGFHRYFTHGSFKAKRPLRIALAIAGSMAVEGPLVRWVADHRKHHKFSDAEGDPHSPWRFGETLPALMKGLWWAHIAWMFDEERTPQDKYAPDLIKDTTIRAISRQFILWTMLSLALPALIGGLVTMSWWGAFTGFFWGSLVRVALLHHVTWSINSICHAVGKRPFKSRDRSGNVWWLAVLSCGESWHNLHHADPTSARHGVMRGQVDSSARIIRWCEQLGWAYDVRWPSRSRIDSRRNPDQDDSRRRRETAEAA</sequence>
<dbReference type="Pfam" id="PF00487">
    <property type="entry name" value="FA_desaturase"/>
    <property type="match status" value="1"/>
</dbReference>
<dbReference type="EC" id="1.14.19.1" evidence="13"/>
<dbReference type="PRINTS" id="PR00075">
    <property type="entry name" value="FACDDSATRASE"/>
</dbReference>
<dbReference type="InterPro" id="IPR005804">
    <property type="entry name" value="FA_desaturase_dom"/>
</dbReference>
<reference evidence="13 14" key="1">
    <citation type="submission" date="2023-04" db="EMBL/GenBank/DDBJ databases">
        <title>Forest soil microbial communities from Buena Vista Peninsula, Colon Province, Panama.</title>
        <authorList>
            <person name="Bouskill N."/>
        </authorList>
    </citation>
    <scope>NUCLEOTIDE SEQUENCE [LARGE SCALE GENOMIC DNA]</scope>
    <source>
        <strain evidence="13 14">GGS1</strain>
    </source>
</reference>
<evidence type="ECO:0000256" key="11">
    <source>
        <dbReference type="SAM" id="Phobius"/>
    </source>
</evidence>
<keyword evidence="3 11" id="KW-0812">Transmembrane</keyword>
<evidence type="ECO:0000256" key="6">
    <source>
        <dbReference type="ARBA" id="ARBA00023002"/>
    </source>
</evidence>
<feature type="transmembrane region" description="Helical" evidence="11">
    <location>
        <begin position="69"/>
        <end position="89"/>
    </location>
</feature>
<dbReference type="InterPro" id="IPR015876">
    <property type="entry name" value="Acyl-CoA_DS"/>
</dbReference>
<comment type="caution">
    <text evidence="13">The sequence shown here is derived from an EMBL/GenBank/DDBJ whole genome shotgun (WGS) entry which is preliminary data.</text>
</comment>
<evidence type="ECO:0000256" key="3">
    <source>
        <dbReference type="ARBA" id="ARBA00022692"/>
    </source>
</evidence>
<proteinExistence type="inferred from homology"/>
<evidence type="ECO:0000313" key="14">
    <source>
        <dbReference type="Proteomes" id="UP001160499"/>
    </source>
</evidence>
<feature type="domain" description="Fatty acid desaturase" evidence="12">
    <location>
        <begin position="64"/>
        <end position="278"/>
    </location>
</feature>
<evidence type="ECO:0000313" key="13">
    <source>
        <dbReference type="EMBL" id="MDH6220536.1"/>
    </source>
</evidence>
<evidence type="ECO:0000256" key="7">
    <source>
        <dbReference type="ARBA" id="ARBA00023004"/>
    </source>
</evidence>
<feature type="transmembrane region" description="Helical" evidence="11">
    <location>
        <begin position="36"/>
        <end position="57"/>
    </location>
</feature>
<keyword evidence="4" id="KW-0276">Fatty acid metabolism</keyword>
<feature type="transmembrane region" description="Helical" evidence="11">
    <location>
        <begin position="189"/>
        <end position="212"/>
    </location>
</feature>
<organism evidence="13 14">
    <name type="scientific">Streptomyces pseudovenezuelae</name>
    <dbReference type="NCBI Taxonomy" id="67350"/>
    <lineage>
        <taxon>Bacteria</taxon>
        <taxon>Bacillati</taxon>
        <taxon>Actinomycetota</taxon>
        <taxon>Actinomycetes</taxon>
        <taxon>Kitasatosporales</taxon>
        <taxon>Streptomycetaceae</taxon>
        <taxon>Streptomyces</taxon>
        <taxon>Streptomyces aurantiacus group</taxon>
    </lineage>
</organism>
<dbReference type="PANTHER" id="PTHR11351:SF3">
    <property type="entry name" value="BLL4393 PROTEIN"/>
    <property type="match status" value="1"/>
</dbReference>
<dbReference type="Proteomes" id="UP001160499">
    <property type="component" value="Unassembled WGS sequence"/>
</dbReference>
<gene>
    <name evidence="13" type="ORF">M2283_007876</name>
</gene>
<evidence type="ECO:0000259" key="12">
    <source>
        <dbReference type="Pfam" id="PF00487"/>
    </source>
</evidence>
<evidence type="ECO:0000256" key="8">
    <source>
        <dbReference type="ARBA" id="ARBA00023098"/>
    </source>
</evidence>
<dbReference type="RefSeq" id="WP_280881299.1">
    <property type="nucleotide sequence ID" value="NZ_JARXVH010000017.1"/>
</dbReference>
<dbReference type="EMBL" id="JARXVH010000017">
    <property type="protein sequence ID" value="MDH6220536.1"/>
    <property type="molecule type" value="Genomic_DNA"/>
</dbReference>
<feature type="region of interest" description="Disordered" evidence="10">
    <location>
        <begin position="1"/>
        <end position="25"/>
    </location>
</feature>
<evidence type="ECO:0000256" key="1">
    <source>
        <dbReference type="ARBA" id="ARBA00004141"/>
    </source>
</evidence>
<evidence type="ECO:0000256" key="9">
    <source>
        <dbReference type="ARBA" id="ARBA00023136"/>
    </source>
</evidence>
<evidence type="ECO:0000256" key="10">
    <source>
        <dbReference type="SAM" id="MobiDB-lite"/>
    </source>
</evidence>
<accession>A0ABT6LW47</accession>
<keyword evidence="5 11" id="KW-1133">Transmembrane helix</keyword>
<comment type="similarity">
    <text evidence="2">Belongs to the fatty acid desaturase type 2 family.</text>
</comment>
<comment type="subcellular location">
    <subcellularLocation>
        <location evidence="1">Membrane</location>
        <topology evidence="1">Multi-pass membrane protein</topology>
    </subcellularLocation>
</comment>
<keyword evidence="9 11" id="KW-0472">Membrane</keyword>
<keyword evidence="7" id="KW-0408">Iron</keyword>
<dbReference type="PANTHER" id="PTHR11351">
    <property type="entry name" value="ACYL-COA DESATURASE"/>
    <property type="match status" value="1"/>
</dbReference>
<dbReference type="CDD" id="cd03505">
    <property type="entry name" value="Delta9-FADS-like"/>
    <property type="match status" value="1"/>
</dbReference>
<keyword evidence="8" id="KW-0443">Lipid metabolism</keyword>
<evidence type="ECO:0000256" key="5">
    <source>
        <dbReference type="ARBA" id="ARBA00022989"/>
    </source>
</evidence>
<dbReference type="GO" id="GO:0004768">
    <property type="term" value="F:stearoyl-CoA 9-desaturase activity"/>
    <property type="evidence" value="ECO:0007669"/>
    <property type="project" value="UniProtKB-EC"/>
</dbReference>
<name>A0ABT6LW47_9ACTN</name>
<keyword evidence="14" id="KW-1185">Reference proteome</keyword>
<keyword evidence="6 13" id="KW-0560">Oxidoreductase</keyword>